<keyword evidence="6" id="KW-0614">Plasmid</keyword>
<dbReference type="PANTHER" id="PTHR30118">
    <property type="entry name" value="HTH-TYPE TRANSCRIPTIONAL REGULATOR LEUO-RELATED"/>
    <property type="match status" value="1"/>
</dbReference>
<evidence type="ECO:0000259" key="5">
    <source>
        <dbReference type="PROSITE" id="PS50931"/>
    </source>
</evidence>
<dbReference type="GO" id="GO:0003677">
    <property type="term" value="F:DNA binding"/>
    <property type="evidence" value="ECO:0007669"/>
    <property type="project" value="UniProtKB-KW"/>
</dbReference>
<dbReference type="Gene3D" id="1.10.10.10">
    <property type="entry name" value="Winged helix-like DNA-binding domain superfamily/Winged helix DNA-binding domain"/>
    <property type="match status" value="1"/>
</dbReference>
<dbReference type="InterPro" id="IPR000847">
    <property type="entry name" value="LysR_HTH_N"/>
</dbReference>
<dbReference type="RefSeq" id="WP_353500277.1">
    <property type="nucleotide sequence ID" value="NZ_CP115922.1"/>
</dbReference>
<dbReference type="Pfam" id="PF03466">
    <property type="entry name" value="LysR_substrate"/>
    <property type="match status" value="1"/>
</dbReference>
<dbReference type="InterPro" id="IPR005119">
    <property type="entry name" value="LysR_subst-bd"/>
</dbReference>
<dbReference type="Gene3D" id="3.40.190.10">
    <property type="entry name" value="Periplasmic binding protein-like II"/>
    <property type="match status" value="2"/>
</dbReference>
<dbReference type="SUPFAM" id="SSF46785">
    <property type="entry name" value="Winged helix' DNA-binding domain"/>
    <property type="match status" value="1"/>
</dbReference>
<organism evidence="6">
    <name type="scientific">Vibrio chaetopteri</name>
    <dbReference type="NCBI Taxonomy" id="3016528"/>
    <lineage>
        <taxon>Bacteria</taxon>
        <taxon>Pseudomonadati</taxon>
        <taxon>Pseudomonadota</taxon>
        <taxon>Gammaproteobacteria</taxon>
        <taxon>Vibrionales</taxon>
        <taxon>Vibrionaceae</taxon>
        <taxon>Vibrio</taxon>
    </lineage>
</organism>
<dbReference type="InterPro" id="IPR036390">
    <property type="entry name" value="WH_DNA-bd_sf"/>
</dbReference>
<evidence type="ECO:0000256" key="3">
    <source>
        <dbReference type="ARBA" id="ARBA00023125"/>
    </source>
</evidence>
<dbReference type="PRINTS" id="PR00039">
    <property type="entry name" value="HTHLYSR"/>
</dbReference>
<evidence type="ECO:0000256" key="2">
    <source>
        <dbReference type="ARBA" id="ARBA00023015"/>
    </source>
</evidence>
<feature type="domain" description="HTH lysR-type" evidence="5">
    <location>
        <begin position="15"/>
        <end position="72"/>
    </location>
</feature>
<gene>
    <name evidence="6" type="ORF">PG915_24765</name>
</gene>
<dbReference type="KEGG" id="vck:PG915_24765"/>
<dbReference type="PROSITE" id="PS50931">
    <property type="entry name" value="HTH_LYSR"/>
    <property type="match status" value="1"/>
</dbReference>
<evidence type="ECO:0000256" key="4">
    <source>
        <dbReference type="ARBA" id="ARBA00023163"/>
    </source>
</evidence>
<keyword evidence="3" id="KW-0238">DNA-binding</keyword>
<keyword evidence="4" id="KW-0804">Transcription</keyword>
<name>A0AAU8BS93_9VIBR</name>
<evidence type="ECO:0000313" key="6">
    <source>
        <dbReference type="EMBL" id="XCD19151.1"/>
    </source>
</evidence>
<geneLocation type="plasmid" evidence="6">
    <name>p1</name>
</geneLocation>
<reference evidence="6" key="1">
    <citation type="submission" date="2023-01" db="EMBL/GenBank/DDBJ databases">
        <title>Vibrio sp. CB1-14 genome sequencing.</title>
        <authorList>
            <person name="Otstavnykh N."/>
            <person name="Isaeva M."/>
            <person name="Meleshko D."/>
        </authorList>
    </citation>
    <scope>NUCLEOTIDE SEQUENCE</scope>
    <source>
        <strain evidence="6">CB1-14</strain>
        <plasmid evidence="6">p1</plasmid>
    </source>
</reference>
<dbReference type="GO" id="GO:0003700">
    <property type="term" value="F:DNA-binding transcription factor activity"/>
    <property type="evidence" value="ECO:0007669"/>
    <property type="project" value="InterPro"/>
</dbReference>
<keyword evidence="2" id="KW-0805">Transcription regulation</keyword>
<dbReference type="SUPFAM" id="SSF53850">
    <property type="entry name" value="Periplasmic binding protein-like II"/>
    <property type="match status" value="1"/>
</dbReference>
<dbReference type="Pfam" id="PF00126">
    <property type="entry name" value="HTH_1"/>
    <property type="match status" value="1"/>
</dbReference>
<sequence>MKQGLPMKESEMLKLDFNSLKLLKILGEEKNTKRAGERLFISQPAVSKSLRKLREQFNDQLFLRQKHGLEPTPKCDQLLRQLPDVLSRLEAIFEQGSSFNPEDYSGEINIHINTVLCYPLMEPLFKTLTKSAPNATIVIQNWSHDTEVKIKTNQVDLGINFMPLGITKEIVQQHVVAAQFKLCCSTEHPMSRKGSITPQDVGSMPLALMLMPDYHQGETFAETYLRARDIEPRVLLRTDKIGLCYQAVRKHHCLFPVSHIVRHSIPENMTLLDIEHFEDGPEFSIGGFFAHRSRHSPYLTWLKGLVFDTIKHLS</sequence>
<dbReference type="PANTHER" id="PTHR30118:SF7">
    <property type="entry name" value="TRANSCRIPTIONAL REGULATOR LYSR FAMILY"/>
    <property type="match status" value="1"/>
</dbReference>
<dbReference type="EMBL" id="CP115922">
    <property type="protein sequence ID" value="XCD19151.1"/>
    <property type="molecule type" value="Genomic_DNA"/>
</dbReference>
<proteinExistence type="inferred from homology"/>
<dbReference type="InterPro" id="IPR050389">
    <property type="entry name" value="LysR-type_TF"/>
</dbReference>
<dbReference type="InterPro" id="IPR036388">
    <property type="entry name" value="WH-like_DNA-bd_sf"/>
</dbReference>
<comment type="similarity">
    <text evidence="1">Belongs to the LysR transcriptional regulatory family.</text>
</comment>
<protein>
    <submittedName>
        <fullName evidence="6">LysR family transcriptional regulator</fullName>
    </submittedName>
</protein>
<accession>A0AAU8BS93</accession>
<evidence type="ECO:0000256" key="1">
    <source>
        <dbReference type="ARBA" id="ARBA00009437"/>
    </source>
</evidence>
<dbReference type="AlphaFoldDB" id="A0AAU8BS93"/>